<evidence type="ECO:0000313" key="1">
    <source>
        <dbReference type="EMBL" id="MFA0568025.1"/>
    </source>
</evidence>
<gene>
    <name evidence="1" type="ORF">AB4566_07040</name>
</gene>
<proteinExistence type="predicted"/>
<dbReference type="EMBL" id="JBFRUW010000018">
    <property type="protein sequence ID" value="MFA0568025.1"/>
    <property type="molecule type" value="Genomic_DNA"/>
</dbReference>
<sequence>MKIHTEKSELNKHYLLRLKSAKTQFEKEALKALIQLCQWSN</sequence>
<keyword evidence="2" id="KW-1185">Reference proteome</keyword>
<name>A0ABV4N9D6_9VIBR</name>
<comment type="caution">
    <text evidence="1">The sequence shown here is derived from an EMBL/GenBank/DDBJ whole genome shotgun (WGS) entry which is preliminary data.</text>
</comment>
<reference evidence="1 2" key="1">
    <citation type="journal article" date="2024" name="ISME J.">
        <title>Tailless and filamentous prophages are predominant in marine Vibrio.</title>
        <authorList>
            <person name="Steensen K."/>
            <person name="Seneca J."/>
            <person name="Bartlau N."/>
            <person name="Yu X.A."/>
            <person name="Hussain F.A."/>
            <person name="Polz M.F."/>
        </authorList>
    </citation>
    <scope>NUCLEOTIDE SEQUENCE [LARGE SCALE GENOMIC DNA]</scope>
    <source>
        <strain evidence="1 2">10N.222.51.A1</strain>
    </source>
</reference>
<protein>
    <submittedName>
        <fullName evidence="1">Uncharacterized protein</fullName>
    </submittedName>
</protein>
<organism evidence="1 2">
    <name type="scientific">Vibrio gallaecicus</name>
    <dbReference type="NCBI Taxonomy" id="552386"/>
    <lineage>
        <taxon>Bacteria</taxon>
        <taxon>Pseudomonadati</taxon>
        <taxon>Pseudomonadota</taxon>
        <taxon>Gammaproteobacteria</taxon>
        <taxon>Vibrionales</taxon>
        <taxon>Vibrionaceae</taxon>
        <taxon>Vibrio</taxon>
    </lineage>
</organism>
<dbReference type="RefSeq" id="WP_372265522.1">
    <property type="nucleotide sequence ID" value="NZ_JBFRUW010000018.1"/>
</dbReference>
<evidence type="ECO:0000313" key="2">
    <source>
        <dbReference type="Proteomes" id="UP001570417"/>
    </source>
</evidence>
<dbReference type="Proteomes" id="UP001570417">
    <property type="component" value="Unassembled WGS sequence"/>
</dbReference>
<accession>A0ABV4N9D6</accession>